<evidence type="ECO:0000313" key="2">
    <source>
        <dbReference type="EMBL" id="GAA2199812.1"/>
    </source>
</evidence>
<keyword evidence="1" id="KW-0812">Transmembrane</keyword>
<reference evidence="3" key="1">
    <citation type="journal article" date="2019" name="Int. J. Syst. Evol. Microbiol.">
        <title>The Global Catalogue of Microorganisms (GCM) 10K type strain sequencing project: providing services to taxonomists for standard genome sequencing and annotation.</title>
        <authorList>
            <consortium name="The Broad Institute Genomics Platform"/>
            <consortium name="The Broad Institute Genome Sequencing Center for Infectious Disease"/>
            <person name="Wu L."/>
            <person name="Ma J."/>
        </authorList>
    </citation>
    <scope>NUCLEOTIDE SEQUENCE [LARGE SCALE GENOMIC DNA]</scope>
    <source>
        <strain evidence="3">JCM 14924</strain>
    </source>
</reference>
<accession>A0ABP5NNU1</accession>
<keyword evidence="1" id="KW-0472">Membrane</keyword>
<proteinExistence type="predicted"/>
<feature type="transmembrane region" description="Helical" evidence="1">
    <location>
        <begin position="6"/>
        <end position="27"/>
    </location>
</feature>
<evidence type="ECO:0000256" key="1">
    <source>
        <dbReference type="SAM" id="Phobius"/>
    </source>
</evidence>
<comment type="caution">
    <text evidence="2">The sequence shown here is derived from an EMBL/GenBank/DDBJ whole genome shotgun (WGS) entry which is preliminary data.</text>
</comment>
<keyword evidence="1" id="KW-1133">Transmembrane helix</keyword>
<organism evidence="2 3">
    <name type="scientific">Streptomyces bangladeshensis</name>
    <dbReference type="NCBI Taxonomy" id="295352"/>
    <lineage>
        <taxon>Bacteria</taxon>
        <taxon>Bacillati</taxon>
        <taxon>Actinomycetota</taxon>
        <taxon>Actinomycetes</taxon>
        <taxon>Kitasatosporales</taxon>
        <taxon>Streptomycetaceae</taxon>
        <taxon>Streptomyces</taxon>
    </lineage>
</organism>
<keyword evidence="3" id="KW-1185">Reference proteome</keyword>
<dbReference type="Proteomes" id="UP001501391">
    <property type="component" value="Unassembled WGS sequence"/>
</dbReference>
<evidence type="ECO:0000313" key="3">
    <source>
        <dbReference type="Proteomes" id="UP001501391"/>
    </source>
</evidence>
<name>A0ABP5NNU1_9ACTN</name>
<sequence length="79" mass="8350">MNPEITLGAASLMGSLVVATVAVRWAVRPAPVRGRHRREYGAATVQQWVHCPACAGTTTATVHGTTLRCDAGHLLGGEW</sequence>
<gene>
    <name evidence="2" type="ORF">GCM10009787_48270</name>
</gene>
<protein>
    <submittedName>
        <fullName evidence="2">Uncharacterized protein</fullName>
    </submittedName>
</protein>
<dbReference type="RefSeq" id="WP_221335126.1">
    <property type="nucleotide sequence ID" value="NZ_BAAAOQ010000016.1"/>
</dbReference>
<dbReference type="EMBL" id="BAAAOQ010000016">
    <property type="protein sequence ID" value="GAA2199812.1"/>
    <property type="molecule type" value="Genomic_DNA"/>
</dbReference>